<proteinExistence type="predicted"/>
<keyword evidence="1" id="KW-0175">Coiled coil</keyword>
<feature type="region of interest" description="Disordered" evidence="2">
    <location>
        <begin position="1"/>
        <end position="27"/>
    </location>
</feature>
<reference evidence="3" key="1">
    <citation type="submission" date="2014-07" db="EMBL/GenBank/DDBJ databases">
        <authorList>
            <person name="Martin A.A"/>
            <person name="De Silva N."/>
        </authorList>
    </citation>
    <scope>NUCLEOTIDE SEQUENCE</scope>
</reference>
<reference evidence="4" key="2">
    <citation type="submission" date="2015-08" db="UniProtKB">
        <authorList>
            <consortium name="WormBaseParasite"/>
        </authorList>
    </citation>
    <scope>IDENTIFICATION</scope>
</reference>
<name>A0A0K0G3W8_STRVS</name>
<feature type="coiled-coil region" evidence="1">
    <location>
        <begin position="354"/>
        <end position="406"/>
    </location>
</feature>
<evidence type="ECO:0000313" key="4">
    <source>
        <dbReference type="WBParaSite" id="SVE_1942700.1"/>
    </source>
</evidence>
<dbReference type="WBParaSite" id="SVE_1942700.1">
    <property type="protein sequence ID" value="SVE_1942700.1"/>
    <property type="gene ID" value="SVE_1942700"/>
</dbReference>
<dbReference type="AlphaFoldDB" id="A0A0K0G3W8"/>
<feature type="coiled-coil region" evidence="1">
    <location>
        <begin position="250"/>
        <end position="329"/>
    </location>
</feature>
<evidence type="ECO:0000256" key="2">
    <source>
        <dbReference type="SAM" id="MobiDB-lite"/>
    </source>
</evidence>
<keyword evidence="3" id="KW-1185">Reference proteome</keyword>
<accession>A0A0K0G3W8</accession>
<protein>
    <submittedName>
        <fullName evidence="4">Kinetochore protein NDC80 homolog (inferred by orthology to a human protein)</fullName>
    </submittedName>
</protein>
<evidence type="ECO:0000313" key="3">
    <source>
        <dbReference type="Proteomes" id="UP000035680"/>
    </source>
</evidence>
<organism evidence="3 4">
    <name type="scientific">Strongyloides venezuelensis</name>
    <name type="common">Threadworm</name>
    <dbReference type="NCBI Taxonomy" id="75913"/>
    <lineage>
        <taxon>Eukaryota</taxon>
        <taxon>Metazoa</taxon>
        <taxon>Ecdysozoa</taxon>
        <taxon>Nematoda</taxon>
        <taxon>Chromadorea</taxon>
        <taxon>Rhabditida</taxon>
        <taxon>Tylenchina</taxon>
        <taxon>Panagrolaimomorpha</taxon>
        <taxon>Strongyloidoidea</taxon>
        <taxon>Strongyloididae</taxon>
        <taxon>Strongyloides</taxon>
    </lineage>
</organism>
<evidence type="ECO:0000256" key="1">
    <source>
        <dbReference type="SAM" id="Coils"/>
    </source>
</evidence>
<sequence>MDQDNQSKKKSTSSENLSFDGKIEDNNNSYLTGRPSIFDNSTINQTSVTDLSLFGRHSLINGNIQDISTCSRIGYNPLSKETDENIAILKNFLQKQSIFPINYTTQRKKYNFTSTADLFECLKIILGNIDKDYKCTNLQDDLNLFLTICDSPPLQKSAFIMNGINWKYIVDRFVKIIKAIDCYNDIFKSELYNDSDYSIYFNDKTMHDILNKTIQSMGNSNDCKKGDYEELLKLHLENNGIEHSISDKDFENLKTEVENLRRNKKEYEDITKEYEKESSKLESLNKETEILKNTITSNRNKRDRLEEELTEKKLLIKDKEKRNSKANKEWQIVKDKIQNQGLGEEEKSHLYENIAYTSNRIDVAENEIKKLKKEYDGMYDNTSEFLEKVDLKSQNFKKQLMKLNKKLGGNTIPGKVDFKYLGMSKNLDQILHSYKNDIPLEVENLTKEAHKQILLKEKTLSSLKTDIREMFENYKDLLTINTNFNQ</sequence>
<dbReference type="Proteomes" id="UP000035680">
    <property type="component" value="Unassembled WGS sequence"/>
</dbReference>